<accession>A0ABX5ATS7</accession>
<feature type="domain" description="YdhG-like" evidence="1">
    <location>
        <begin position="19"/>
        <end position="110"/>
    </location>
</feature>
<dbReference type="SUPFAM" id="SSF159888">
    <property type="entry name" value="YdhG-like"/>
    <property type="match status" value="1"/>
</dbReference>
<dbReference type="Pfam" id="PF08818">
    <property type="entry name" value="DUF1801"/>
    <property type="match status" value="1"/>
</dbReference>
<sequence>MRNKDFDVFAEARLTPEYREIFESLRRLVEETVPSAHEVISTGSPAWQGTRILASVSPSAQYLTLGFERGAAFTDEHGLLEGTGYNTRHVKLWPEEPVPLDAIRDYLTQAAAIDAPAARS</sequence>
<evidence type="ECO:0000313" key="2">
    <source>
        <dbReference type="EMBL" id="PPL15015.1"/>
    </source>
</evidence>
<organism evidence="2 3">
    <name type="scientific">Microterricola pindariensis</name>
    <dbReference type="NCBI Taxonomy" id="478010"/>
    <lineage>
        <taxon>Bacteria</taxon>
        <taxon>Bacillati</taxon>
        <taxon>Actinomycetota</taxon>
        <taxon>Actinomycetes</taxon>
        <taxon>Micrococcales</taxon>
        <taxon>Microbacteriaceae</taxon>
        <taxon>Microterricola</taxon>
    </lineage>
</organism>
<dbReference type="Proteomes" id="UP000237755">
    <property type="component" value="Unassembled WGS sequence"/>
</dbReference>
<dbReference type="RefSeq" id="WP_104477145.1">
    <property type="nucleotide sequence ID" value="NZ_MPZN01000072.1"/>
</dbReference>
<dbReference type="InterPro" id="IPR014922">
    <property type="entry name" value="YdhG-like"/>
</dbReference>
<comment type="caution">
    <text evidence="2">The sequence shown here is derived from an EMBL/GenBank/DDBJ whole genome shotgun (WGS) entry which is preliminary data.</text>
</comment>
<name>A0ABX5ATS7_9MICO</name>
<dbReference type="EMBL" id="MPZN01000072">
    <property type="protein sequence ID" value="PPL15015.1"/>
    <property type="molecule type" value="Genomic_DNA"/>
</dbReference>
<dbReference type="Gene3D" id="3.90.1150.200">
    <property type="match status" value="1"/>
</dbReference>
<gene>
    <name evidence="2" type="ORF">GY24_15040</name>
</gene>
<evidence type="ECO:0000259" key="1">
    <source>
        <dbReference type="Pfam" id="PF08818"/>
    </source>
</evidence>
<evidence type="ECO:0000313" key="3">
    <source>
        <dbReference type="Proteomes" id="UP000237755"/>
    </source>
</evidence>
<proteinExistence type="predicted"/>
<reference evidence="2 3" key="1">
    <citation type="journal article" date="2008" name="Int. J. Syst. Evol. Microbiol.">
        <title>Leifsonia pindariensis sp. nov., isolated from the Pindari glacier of the Indian Himalayas, and emended description of the genus Leifsonia.</title>
        <authorList>
            <person name="Reddy G.S."/>
            <person name="Prabagaran S.R."/>
            <person name="Shivaji S."/>
        </authorList>
    </citation>
    <scope>NUCLEOTIDE SEQUENCE [LARGE SCALE GENOMIC DNA]</scope>
    <source>
        <strain evidence="2 3">PON 10</strain>
    </source>
</reference>
<protein>
    <recommendedName>
        <fullName evidence="1">YdhG-like domain-containing protein</fullName>
    </recommendedName>
</protein>
<keyword evidence="3" id="KW-1185">Reference proteome</keyword>